<name>A0AAD8BJP2_BIOPF</name>
<keyword evidence="2" id="KW-1185">Reference proteome</keyword>
<reference evidence="1" key="1">
    <citation type="journal article" date="2023" name="PLoS Negl. Trop. Dis.">
        <title>A genome sequence for Biomphalaria pfeifferi, the major vector snail for the human-infecting parasite Schistosoma mansoni.</title>
        <authorList>
            <person name="Bu L."/>
            <person name="Lu L."/>
            <person name="Laidemitt M.R."/>
            <person name="Zhang S.M."/>
            <person name="Mutuku M."/>
            <person name="Mkoji G."/>
            <person name="Steinauer M."/>
            <person name="Loker E.S."/>
        </authorList>
    </citation>
    <scope>NUCLEOTIDE SEQUENCE</scope>
    <source>
        <strain evidence="1">KasaAsao</strain>
    </source>
</reference>
<dbReference type="EMBL" id="JASAOG010000071">
    <property type="protein sequence ID" value="KAK0055238.1"/>
    <property type="molecule type" value="Genomic_DNA"/>
</dbReference>
<dbReference type="Proteomes" id="UP001233172">
    <property type="component" value="Unassembled WGS sequence"/>
</dbReference>
<sequence length="150" mass="17082">MHDVAAITEDDLIVCTQSWTVSFALQDNAKMKMHVNIKSMRRLGGGVNHLEDANVLNHLKYVNIINHLEIVYVINHLKDVNVSNHLKDVNAISHLEDFNAISNINNISYLVVNVVSHPEDTNVFNHLKDVNGIKLHHLKEIHFISHTEEL</sequence>
<comment type="caution">
    <text evidence="1">The sequence shown here is derived from an EMBL/GenBank/DDBJ whole genome shotgun (WGS) entry which is preliminary data.</text>
</comment>
<organism evidence="1 2">
    <name type="scientific">Biomphalaria pfeifferi</name>
    <name type="common">Bloodfluke planorb</name>
    <name type="synonym">Freshwater snail</name>
    <dbReference type="NCBI Taxonomy" id="112525"/>
    <lineage>
        <taxon>Eukaryota</taxon>
        <taxon>Metazoa</taxon>
        <taxon>Spiralia</taxon>
        <taxon>Lophotrochozoa</taxon>
        <taxon>Mollusca</taxon>
        <taxon>Gastropoda</taxon>
        <taxon>Heterobranchia</taxon>
        <taxon>Euthyneura</taxon>
        <taxon>Panpulmonata</taxon>
        <taxon>Hygrophila</taxon>
        <taxon>Lymnaeoidea</taxon>
        <taxon>Planorbidae</taxon>
        <taxon>Biomphalaria</taxon>
    </lineage>
</organism>
<proteinExistence type="predicted"/>
<evidence type="ECO:0000313" key="1">
    <source>
        <dbReference type="EMBL" id="KAK0055238.1"/>
    </source>
</evidence>
<accession>A0AAD8BJP2</accession>
<reference evidence="1" key="2">
    <citation type="submission" date="2023-04" db="EMBL/GenBank/DDBJ databases">
        <authorList>
            <person name="Bu L."/>
            <person name="Lu L."/>
            <person name="Laidemitt M.R."/>
            <person name="Zhang S.M."/>
            <person name="Mutuku M."/>
            <person name="Mkoji G."/>
            <person name="Steinauer M."/>
            <person name="Loker E.S."/>
        </authorList>
    </citation>
    <scope>NUCLEOTIDE SEQUENCE</scope>
    <source>
        <strain evidence="1">KasaAsao</strain>
        <tissue evidence="1">Whole Snail</tissue>
    </source>
</reference>
<dbReference type="AlphaFoldDB" id="A0AAD8BJP2"/>
<gene>
    <name evidence="1" type="ORF">Bpfe_015252</name>
</gene>
<evidence type="ECO:0000313" key="2">
    <source>
        <dbReference type="Proteomes" id="UP001233172"/>
    </source>
</evidence>
<protein>
    <submittedName>
        <fullName evidence="1">Uncharacterized protein</fullName>
    </submittedName>
</protein>